<dbReference type="NCBIfam" id="TIGR00299">
    <property type="entry name" value="nickel pincer cofactor biosynthesis protein LarC"/>
    <property type="match status" value="1"/>
</dbReference>
<dbReference type="InterPro" id="IPR002822">
    <property type="entry name" value="Ni_insertion"/>
</dbReference>
<dbReference type="KEGG" id="broo:brsh051_07660"/>
<feature type="compositionally biased region" description="Basic and acidic residues" evidence="3">
    <location>
        <begin position="70"/>
        <end position="94"/>
    </location>
</feature>
<dbReference type="Proteomes" id="UP001431656">
    <property type="component" value="Chromosome"/>
</dbReference>
<gene>
    <name evidence="2" type="primary">larC</name>
    <name evidence="4" type="ORF">brsh051_07660</name>
</gene>
<dbReference type="AlphaFoldDB" id="A0AAN0KH21"/>
<feature type="compositionally biased region" description="Basic and acidic residues" evidence="3">
    <location>
        <begin position="115"/>
        <end position="126"/>
    </location>
</feature>
<protein>
    <recommendedName>
        <fullName evidence="2">Pyridinium-3,5-bisthiocarboxylic acid mononucleotide nickel insertion protein</fullName>
        <shortName evidence="2">P2TMN nickel insertion protein</shortName>
        <ecNumber evidence="2">4.99.1.12</ecNumber>
    </recommendedName>
    <alternativeName>
        <fullName evidence="2">Nickel-pincer cofactor biosynthesis protein LarC</fullName>
    </alternativeName>
</protein>
<keyword evidence="5" id="KW-1185">Reference proteome</keyword>
<comment type="function">
    <text evidence="2">Involved in the biosynthesis of a nickel-pincer cofactor ((SCS)Ni(II) pincer complex). Binds Ni(2+), and functions in nickel delivery to pyridinium-3,5-bisthiocarboxylic acid mononucleotide (P2TMN), to form the mature cofactor. Is thus probably required for the activation of nickel-pincer cofactor-dependent enzymes.</text>
</comment>
<dbReference type="EMBL" id="AP028056">
    <property type="protein sequence ID" value="BEH01485.1"/>
    <property type="molecule type" value="Genomic_DNA"/>
</dbReference>
<dbReference type="HAMAP" id="MF_01074">
    <property type="entry name" value="LarC"/>
    <property type="match status" value="1"/>
</dbReference>
<evidence type="ECO:0000313" key="5">
    <source>
        <dbReference type="Proteomes" id="UP001431656"/>
    </source>
</evidence>
<dbReference type="GO" id="GO:0016829">
    <property type="term" value="F:lyase activity"/>
    <property type="evidence" value="ECO:0007669"/>
    <property type="project" value="UniProtKB-UniRule"/>
</dbReference>
<feature type="region of interest" description="Disordered" evidence="3">
    <location>
        <begin position="70"/>
        <end position="130"/>
    </location>
</feature>
<comment type="catalytic activity">
    <reaction evidence="2">
        <text>Ni(II)-pyridinium-3,5-bisthiocarboxylate mononucleotide = pyridinium-3,5-bisthiocarboxylate mononucleotide + Ni(2+)</text>
        <dbReference type="Rhea" id="RHEA:54784"/>
        <dbReference type="ChEBI" id="CHEBI:49786"/>
        <dbReference type="ChEBI" id="CHEBI:137372"/>
        <dbReference type="ChEBI" id="CHEBI:137373"/>
        <dbReference type="EC" id="4.99.1.12"/>
    </reaction>
</comment>
<keyword evidence="1 2" id="KW-0533">Nickel</keyword>
<organism evidence="4 5">
    <name type="scientific">Brooklawnia propionicigenes</name>
    <dbReference type="NCBI Taxonomy" id="3041175"/>
    <lineage>
        <taxon>Bacteria</taxon>
        <taxon>Bacillati</taxon>
        <taxon>Actinomycetota</taxon>
        <taxon>Actinomycetes</taxon>
        <taxon>Propionibacteriales</taxon>
        <taxon>Propionibacteriaceae</taxon>
        <taxon>Brooklawnia</taxon>
    </lineage>
</organism>
<sequence>MTTLYLDLGMGAAGDMLTAALLELLPQRRAEFLQVMNGLGLPGVSVTAESSVKCGITGTHINVSVHGVSEHSVDVDDHPDASAGNEHHHGEGGEHHHHGDAHDHGTSHDHHHPHDPHGHEDHEGARGHTHSHISFPQVVEVVNGLDIPEQARADAIAVYSQLAAAESAVHGLPVDQVHFHEVGEADAIADIVGACLLMSWLAPQRVLASPVHVGSGKVRCAHGIVPVPAPATERLLRGIPVYGGTIRGELCTPTGAALLKHFVDEFVPALPAMTVTAAGYGMGSKDFEAANCVRALLGELAETGSGDDVIELSCNLDDMTGEAIGYAQQQIFAAGAVEVFTTAVSMKKGRPGVLLTCLCPPAAAEEVVRAIFRHTTTIGVREHLCHRHTLDRVEQTVATRYGDVRVKVASGYGVRRSKPEYADLVTIAEREGISLDQAAGAVIDARSDQGQ</sequence>
<keyword evidence="2" id="KW-0456">Lyase</keyword>
<evidence type="ECO:0000256" key="1">
    <source>
        <dbReference type="ARBA" id="ARBA00022596"/>
    </source>
</evidence>
<dbReference type="Pfam" id="PF01969">
    <property type="entry name" value="Ni_insertion"/>
    <property type="match status" value="1"/>
</dbReference>
<dbReference type="RefSeq" id="WP_286267744.1">
    <property type="nucleotide sequence ID" value="NZ_AP028056.1"/>
</dbReference>
<evidence type="ECO:0000256" key="2">
    <source>
        <dbReference type="HAMAP-Rule" id="MF_01074"/>
    </source>
</evidence>
<proteinExistence type="inferred from homology"/>
<dbReference type="Gene3D" id="3.30.70.1380">
    <property type="entry name" value="Transcriptional regulatory protein pf0864 domain like"/>
    <property type="match status" value="1"/>
</dbReference>
<dbReference type="GO" id="GO:0051604">
    <property type="term" value="P:protein maturation"/>
    <property type="evidence" value="ECO:0007669"/>
    <property type="project" value="UniProtKB-UniRule"/>
</dbReference>
<evidence type="ECO:0000256" key="3">
    <source>
        <dbReference type="SAM" id="MobiDB-lite"/>
    </source>
</evidence>
<comment type="similarity">
    <text evidence="2">Belongs to the LarC family.</text>
</comment>
<dbReference type="PANTHER" id="PTHR36566">
    <property type="entry name" value="NICKEL INSERTION PROTEIN-RELATED"/>
    <property type="match status" value="1"/>
</dbReference>
<name>A0AAN0KH21_9ACTN</name>
<dbReference type="EC" id="4.99.1.12" evidence="2"/>
<dbReference type="PANTHER" id="PTHR36566:SF1">
    <property type="entry name" value="PYRIDINIUM-3,5-BISTHIOCARBOXYLIC ACID MONONUCLEOTIDE NICKEL INSERTION PROTEIN"/>
    <property type="match status" value="1"/>
</dbReference>
<reference evidence="4" key="1">
    <citation type="journal article" date="2024" name="Int. J. Syst. Evol. Microbiol.">
        <title>Brooklawnia propionicigenes sp. nov., a facultatively anaerobic, propionate-producing bacterium isolated from a methanogenic reactor treating waste from cattle farms.</title>
        <authorList>
            <person name="Akita Y."/>
            <person name="Ueki A."/>
            <person name="Tonouchi A."/>
            <person name="Sugawara Y."/>
            <person name="Honma S."/>
            <person name="Kaku N."/>
            <person name="Ueki K."/>
        </authorList>
    </citation>
    <scope>NUCLEOTIDE SEQUENCE</scope>
    <source>
        <strain evidence="4">SH051</strain>
    </source>
</reference>
<dbReference type="GO" id="GO:0016151">
    <property type="term" value="F:nickel cation binding"/>
    <property type="evidence" value="ECO:0007669"/>
    <property type="project" value="UniProtKB-UniRule"/>
</dbReference>
<evidence type="ECO:0000313" key="4">
    <source>
        <dbReference type="EMBL" id="BEH01485.1"/>
    </source>
</evidence>
<accession>A0AAN0KH21</accession>